<name>A0ABZ1YLL8_9NOCA</name>
<organism evidence="4 5">
    <name type="scientific">Nocardia vinacea</name>
    <dbReference type="NCBI Taxonomy" id="96468"/>
    <lineage>
        <taxon>Bacteria</taxon>
        <taxon>Bacillati</taxon>
        <taxon>Actinomycetota</taxon>
        <taxon>Actinomycetes</taxon>
        <taxon>Mycobacteriales</taxon>
        <taxon>Nocardiaceae</taxon>
        <taxon>Nocardia</taxon>
    </lineage>
</organism>
<evidence type="ECO:0000313" key="4">
    <source>
        <dbReference type="EMBL" id="WUV44132.1"/>
    </source>
</evidence>
<evidence type="ECO:0000256" key="1">
    <source>
        <dbReference type="ARBA" id="ARBA00004370"/>
    </source>
</evidence>
<keyword evidence="3" id="KW-1133">Transmembrane helix</keyword>
<keyword evidence="5" id="KW-1185">Reference proteome</keyword>
<sequence>MTAGATDTAVDVDVEELDLEEELDSAEPSAEVGGSRQRLPQRWFRRLSTMNKRTTITTIVVLALLLGAAITTTVVFGRSVSQHKATTAAAQSAQESARSKIPTVLSYNFNTIDTEFPRVTDNLTGKFRSDFAELSAKVIIPIAHRDSIITTAKVVESSIVAANVDKVTVLLFLDQETSSTKYQGPRLDGSRIRVGITKVDGQWLISDITPV</sequence>
<dbReference type="PANTHER" id="PTHR37042">
    <property type="entry name" value="OUTER MEMBRANE PROTEIN RV1973"/>
    <property type="match status" value="1"/>
</dbReference>
<keyword evidence="2 3" id="KW-0472">Membrane</keyword>
<evidence type="ECO:0000313" key="5">
    <source>
        <dbReference type="Proteomes" id="UP001432062"/>
    </source>
</evidence>
<dbReference type="PANTHER" id="PTHR37042:SF4">
    <property type="entry name" value="OUTER MEMBRANE PROTEIN RV1973"/>
    <property type="match status" value="1"/>
</dbReference>
<accession>A0ABZ1YLL8</accession>
<feature type="transmembrane region" description="Helical" evidence="3">
    <location>
        <begin position="55"/>
        <end position="76"/>
    </location>
</feature>
<dbReference type="RefSeq" id="WP_327097487.1">
    <property type="nucleotide sequence ID" value="NZ_CP109149.1"/>
</dbReference>
<comment type="subcellular location">
    <subcellularLocation>
        <location evidence="1">Membrane</location>
    </subcellularLocation>
</comment>
<evidence type="ECO:0008006" key="6">
    <source>
        <dbReference type="Google" id="ProtNLM"/>
    </source>
</evidence>
<evidence type="ECO:0000256" key="2">
    <source>
        <dbReference type="ARBA" id="ARBA00023136"/>
    </source>
</evidence>
<dbReference type="EMBL" id="CP109441">
    <property type="protein sequence ID" value="WUV44132.1"/>
    <property type="molecule type" value="Genomic_DNA"/>
</dbReference>
<reference evidence="4" key="1">
    <citation type="submission" date="2022-10" db="EMBL/GenBank/DDBJ databases">
        <title>The complete genomes of actinobacterial strains from the NBC collection.</title>
        <authorList>
            <person name="Joergensen T.S."/>
            <person name="Alvarez Arevalo M."/>
            <person name="Sterndorff E.B."/>
            <person name="Faurdal D."/>
            <person name="Vuksanovic O."/>
            <person name="Mourched A.-S."/>
            <person name="Charusanti P."/>
            <person name="Shaw S."/>
            <person name="Blin K."/>
            <person name="Weber T."/>
        </authorList>
    </citation>
    <scope>NUCLEOTIDE SEQUENCE</scope>
    <source>
        <strain evidence="4">NBC_01482</strain>
    </source>
</reference>
<protein>
    <recommendedName>
        <fullName evidence="6">Mce-associated membrane protein</fullName>
    </recommendedName>
</protein>
<dbReference type="Proteomes" id="UP001432062">
    <property type="component" value="Chromosome"/>
</dbReference>
<gene>
    <name evidence="4" type="ORF">OG563_33865</name>
</gene>
<proteinExistence type="predicted"/>
<keyword evidence="3" id="KW-0812">Transmembrane</keyword>
<evidence type="ECO:0000256" key="3">
    <source>
        <dbReference type="SAM" id="Phobius"/>
    </source>
</evidence>